<organism evidence="1 2">
    <name type="scientific">Paenibacillus athensensis</name>
    <dbReference type="NCBI Taxonomy" id="1967502"/>
    <lineage>
        <taxon>Bacteria</taxon>
        <taxon>Bacillati</taxon>
        <taxon>Bacillota</taxon>
        <taxon>Bacilli</taxon>
        <taxon>Bacillales</taxon>
        <taxon>Paenibacillaceae</taxon>
        <taxon>Paenibacillus</taxon>
    </lineage>
</organism>
<dbReference type="RefSeq" id="WP_134757269.1">
    <property type="nucleotide sequence ID" value="NZ_MYFO02000016.1"/>
</dbReference>
<comment type="caution">
    <text evidence="1">The sequence shown here is derived from an EMBL/GenBank/DDBJ whole genome shotgun (WGS) entry which is preliminary data.</text>
</comment>
<sequence length="91" mass="10652">MKLQDALYNWLQMHIVADARPEDGAAAETLEFFAIILREDHGLTRFYVDGKDDDNIYIAYEQEGELRKQPFDRETAEKLLDDINSNPKYNQ</sequence>
<evidence type="ECO:0000313" key="1">
    <source>
        <dbReference type="EMBL" id="TFE83291.1"/>
    </source>
</evidence>
<evidence type="ECO:0000313" key="2">
    <source>
        <dbReference type="Proteomes" id="UP000298246"/>
    </source>
</evidence>
<dbReference type="Proteomes" id="UP000298246">
    <property type="component" value="Unassembled WGS sequence"/>
</dbReference>
<dbReference type="EMBL" id="MYFO01000052">
    <property type="protein sequence ID" value="TFE83291.1"/>
    <property type="molecule type" value="Genomic_DNA"/>
</dbReference>
<protein>
    <submittedName>
        <fullName evidence="1">Uncharacterized protein</fullName>
    </submittedName>
</protein>
<dbReference type="OrthoDB" id="2692034at2"/>
<accession>A0A4Y8PR44</accession>
<reference evidence="1 2" key="1">
    <citation type="submission" date="2017-03" db="EMBL/GenBank/DDBJ databases">
        <title>Isolation of Levoglucosan Utilizing Bacteria.</title>
        <authorList>
            <person name="Arya A.S."/>
        </authorList>
    </citation>
    <scope>NUCLEOTIDE SEQUENCE [LARGE SCALE GENOMIC DNA]</scope>
    <source>
        <strain evidence="1 2">MEC069</strain>
    </source>
</reference>
<proteinExistence type="predicted"/>
<dbReference type="AlphaFoldDB" id="A0A4Y8PR44"/>
<gene>
    <name evidence="1" type="ORF">B5M42_23230</name>
</gene>
<keyword evidence="2" id="KW-1185">Reference proteome</keyword>
<name>A0A4Y8PR44_9BACL</name>